<name>A0ABV8X1P1_9LACT</name>
<comment type="caution">
    <text evidence="2">The sequence shown here is derived from an EMBL/GenBank/DDBJ whole genome shotgun (WGS) entry which is preliminary data.</text>
</comment>
<dbReference type="Proteomes" id="UP001595817">
    <property type="component" value="Unassembled WGS sequence"/>
</dbReference>
<keyword evidence="3" id="KW-1185">Reference proteome</keyword>
<dbReference type="PANTHER" id="PTHR39158">
    <property type="entry name" value="OS08G0560600 PROTEIN"/>
    <property type="match status" value="1"/>
</dbReference>
<organism evidence="2 3">
    <name type="scientific">Chungangia koreensis</name>
    <dbReference type="NCBI Taxonomy" id="752657"/>
    <lineage>
        <taxon>Bacteria</taxon>
        <taxon>Bacillati</taxon>
        <taxon>Bacillota</taxon>
        <taxon>Bacilli</taxon>
        <taxon>Lactobacillales</taxon>
        <taxon>Chungangia</taxon>
    </lineage>
</organism>
<evidence type="ECO:0000313" key="3">
    <source>
        <dbReference type="Proteomes" id="UP001595817"/>
    </source>
</evidence>
<reference evidence="3" key="1">
    <citation type="journal article" date="2019" name="Int. J. Syst. Evol. Microbiol.">
        <title>The Global Catalogue of Microorganisms (GCM) 10K type strain sequencing project: providing services to taxonomists for standard genome sequencing and annotation.</title>
        <authorList>
            <consortium name="The Broad Institute Genomics Platform"/>
            <consortium name="The Broad Institute Genome Sequencing Center for Infectious Disease"/>
            <person name="Wu L."/>
            <person name="Ma J."/>
        </authorList>
    </citation>
    <scope>NUCLEOTIDE SEQUENCE [LARGE SCALE GENOMIC DNA]</scope>
    <source>
        <strain evidence="3">CCUG 59778</strain>
    </source>
</reference>
<evidence type="ECO:0000313" key="2">
    <source>
        <dbReference type="EMBL" id="MFC4409853.1"/>
    </source>
</evidence>
<dbReference type="InterPro" id="IPR052573">
    <property type="entry name" value="DnaJ_C_subfamily_28"/>
</dbReference>
<gene>
    <name evidence="2" type="ORF">ACFOZY_05300</name>
</gene>
<proteinExistence type="predicted"/>
<dbReference type="InterPro" id="IPR018961">
    <property type="entry name" value="DnaJ_homolog_subfam-C_membr-28"/>
</dbReference>
<dbReference type="RefSeq" id="WP_378153047.1">
    <property type="nucleotide sequence ID" value="NZ_JBHSEC010000005.1"/>
</dbReference>
<dbReference type="Pfam" id="PF09350">
    <property type="entry name" value="DJC28_CD"/>
    <property type="match status" value="1"/>
</dbReference>
<protein>
    <submittedName>
        <fullName evidence="2">DUF1992 domain-containing protein</fullName>
    </submittedName>
</protein>
<dbReference type="PANTHER" id="PTHR39158:SF1">
    <property type="entry name" value="DNAJ HOMOLOG SUBFAMILY C MEMBER 28"/>
    <property type="match status" value="1"/>
</dbReference>
<feature type="domain" description="DnaJ homologue subfamily C member 28 conserved" evidence="1">
    <location>
        <begin position="5"/>
        <end position="71"/>
    </location>
</feature>
<sequence length="122" mass="14360">MNWQMIEELIKRAQERGEFDNLSGMGKPLPKDEFEHLPQEMRMAARILKNAGYDDEAMLIQKEMNDIGNAIRRAQGDEKVSLESEYNKRLSNLNRMLSKKGMNTNSSVFKQYQTQIDRKFWD</sequence>
<accession>A0ABV8X1P1</accession>
<evidence type="ECO:0000259" key="1">
    <source>
        <dbReference type="Pfam" id="PF09350"/>
    </source>
</evidence>
<dbReference type="EMBL" id="JBHSEC010000005">
    <property type="protein sequence ID" value="MFC4409853.1"/>
    <property type="molecule type" value="Genomic_DNA"/>
</dbReference>